<gene>
    <name evidence="3" type="ORF">GCM10010912_38520</name>
</gene>
<dbReference type="InterPro" id="IPR002931">
    <property type="entry name" value="Transglutaminase-like"/>
</dbReference>
<keyword evidence="4" id="KW-1185">Reference proteome</keyword>
<dbReference type="Gene3D" id="3.10.620.30">
    <property type="match status" value="1"/>
</dbReference>
<proteinExistence type="predicted"/>
<name>A0A917FMD5_9BACL</name>
<dbReference type="AlphaFoldDB" id="A0A917FMD5"/>
<dbReference type="Pfam" id="PF01841">
    <property type="entry name" value="Transglut_core"/>
    <property type="match status" value="1"/>
</dbReference>
<feature type="transmembrane region" description="Helical" evidence="1">
    <location>
        <begin position="12"/>
        <end position="30"/>
    </location>
</feature>
<dbReference type="PANTHER" id="PTHR46333">
    <property type="entry name" value="CYTOKINESIS PROTEIN 3"/>
    <property type="match status" value="1"/>
</dbReference>
<dbReference type="InterPro" id="IPR052557">
    <property type="entry name" value="CAP/Cytokinesis_protein"/>
</dbReference>
<keyword evidence="1" id="KW-0472">Membrane</keyword>
<evidence type="ECO:0000259" key="2">
    <source>
        <dbReference type="SMART" id="SM00460"/>
    </source>
</evidence>
<organism evidence="3 4">
    <name type="scientific">Paenibacillus albidus</name>
    <dbReference type="NCBI Taxonomy" id="2041023"/>
    <lineage>
        <taxon>Bacteria</taxon>
        <taxon>Bacillati</taxon>
        <taxon>Bacillota</taxon>
        <taxon>Bacilli</taxon>
        <taxon>Bacillales</taxon>
        <taxon>Paenibacillaceae</taxon>
        <taxon>Paenibacillus</taxon>
    </lineage>
</organism>
<feature type="domain" description="Transglutaminase-like" evidence="2">
    <location>
        <begin position="175"/>
        <end position="236"/>
    </location>
</feature>
<reference evidence="3" key="1">
    <citation type="journal article" date="2014" name="Int. J. Syst. Evol. Microbiol.">
        <title>Complete genome sequence of Corynebacterium casei LMG S-19264T (=DSM 44701T), isolated from a smear-ripened cheese.</title>
        <authorList>
            <consortium name="US DOE Joint Genome Institute (JGI-PGF)"/>
            <person name="Walter F."/>
            <person name="Albersmeier A."/>
            <person name="Kalinowski J."/>
            <person name="Ruckert C."/>
        </authorList>
    </citation>
    <scope>NUCLEOTIDE SEQUENCE</scope>
    <source>
        <strain evidence="3">CGMCC 1.16134</strain>
    </source>
</reference>
<evidence type="ECO:0000313" key="3">
    <source>
        <dbReference type="EMBL" id="GGF89659.1"/>
    </source>
</evidence>
<dbReference type="EMBL" id="BMKR01000016">
    <property type="protein sequence ID" value="GGF89659.1"/>
    <property type="molecule type" value="Genomic_DNA"/>
</dbReference>
<keyword evidence="1" id="KW-1133">Transmembrane helix</keyword>
<comment type="caution">
    <text evidence="3">The sequence shown here is derived from an EMBL/GenBank/DDBJ whole genome shotgun (WGS) entry which is preliminary data.</text>
</comment>
<dbReference type="PANTHER" id="PTHR46333:SF2">
    <property type="entry name" value="CYTOKINESIS PROTEIN 3"/>
    <property type="match status" value="1"/>
</dbReference>
<dbReference type="SUPFAM" id="SSF54001">
    <property type="entry name" value="Cysteine proteinases"/>
    <property type="match status" value="1"/>
</dbReference>
<accession>A0A917FMD5</accession>
<dbReference type="SMART" id="SM00460">
    <property type="entry name" value="TGc"/>
    <property type="match status" value="1"/>
</dbReference>
<dbReference type="RefSeq" id="WP_189027738.1">
    <property type="nucleotide sequence ID" value="NZ_BMKR01000016.1"/>
</dbReference>
<sequence length="379" mass="42609">MRKRRLPLAKAIVGGMIIAAAIPPAVYWGWDYAYAATTSSSLRSVSEMTSRLTGAMTNRRETITFTFEGKTANLKAQLQKAVDQAMASDPYLYYIVDSYGYSYRGSTRSAKVTIQVKYRETLEQTAFVNKRVKAAVKQMITPGMNPHQKVKAIHDWVVLQLKYDTSYRKYTAYEALQTGSAVCQGYSLLTYKLLLEAGIPNKIVEGTAKPEGGRSQSHAWNLVLLDGRWYHLDTTWDDPLPDKAGAVSTSYYMRTDAQLRRDHTWVKSYPATSESYPQTLSGLVKKGGKDTAVYRQLQTELQYGLYEEERVVSSAAGMVKLADIAAAKGDQSILFRYRGSTRQLEKDLQELYTLGLNKLSYSTTPFDNTGDLKVFVTWK</sequence>
<protein>
    <submittedName>
        <fullName evidence="3">Peptidase</fullName>
    </submittedName>
</protein>
<evidence type="ECO:0000313" key="4">
    <source>
        <dbReference type="Proteomes" id="UP000637643"/>
    </source>
</evidence>
<dbReference type="Proteomes" id="UP000637643">
    <property type="component" value="Unassembled WGS sequence"/>
</dbReference>
<dbReference type="GO" id="GO:0005737">
    <property type="term" value="C:cytoplasm"/>
    <property type="evidence" value="ECO:0007669"/>
    <property type="project" value="TreeGrafter"/>
</dbReference>
<dbReference type="InterPro" id="IPR038765">
    <property type="entry name" value="Papain-like_cys_pep_sf"/>
</dbReference>
<evidence type="ECO:0000256" key="1">
    <source>
        <dbReference type="SAM" id="Phobius"/>
    </source>
</evidence>
<keyword evidence="1" id="KW-0812">Transmembrane</keyword>
<reference evidence="3" key="2">
    <citation type="submission" date="2020-09" db="EMBL/GenBank/DDBJ databases">
        <authorList>
            <person name="Sun Q."/>
            <person name="Zhou Y."/>
        </authorList>
    </citation>
    <scope>NUCLEOTIDE SEQUENCE</scope>
    <source>
        <strain evidence="3">CGMCC 1.16134</strain>
    </source>
</reference>